<dbReference type="PANTHER" id="PTHR46481">
    <property type="entry name" value="ZINC FINGER BED DOMAIN-CONTAINING PROTEIN 4"/>
    <property type="match status" value="1"/>
</dbReference>
<dbReference type="SUPFAM" id="SSF53098">
    <property type="entry name" value="Ribonuclease H-like"/>
    <property type="match status" value="1"/>
</dbReference>
<proteinExistence type="predicted"/>
<dbReference type="InterPro" id="IPR012337">
    <property type="entry name" value="RNaseH-like_sf"/>
</dbReference>
<gene>
    <name evidence="1" type="ORF">ES332_A06G194000v1</name>
</gene>
<keyword evidence="2" id="KW-1185">Reference proteome</keyword>
<sequence length="100" mass="11755">MRLASLNFKNIRRYTATRDVLMYYTKERDHVKKELAKTPGLICLTSDNWNSEHTNDEYICITAHLVDKDWKLQKSIITFRALFLPYDGLNITDELVLCLS</sequence>
<organism evidence="1 2">
    <name type="scientific">Gossypium tomentosum</name>
    <name type="common">Hawaiian cotton</name>
    <name type="synonym">Gossypium sandvicense</name>
    <dbReference type="NCBI Taxonomy" id="34277"/>
    <lineage>
        <taxon>Eukaryota</taxon>
        <taxon>Viridiplantae</taxon>
        <taxon>Streptophyta</taxon>
        <taxon>Embryophyta</taxon>
        <taxon>Tracheophyta</taxon>
        <taxon>Spermatophyta</taxon>
        <taxon>Magnoliopsida</taxon>
        <taxon>eudicotyledons</taxon>
        <taxon>Gunneridae</taxon>
        <taxon>Pentapetalae</taxon>
        <taxon>rosids</taxon>
        <taxon>malvids</taxon>
        <taxon>Malvales</taxon>
        <taxon>Malvaceae</taxon>
        <taxon>Malvoideae</taxon>
        <taxon>Gossypium</taxon>
    </lineage>
</organism>
<evidence type="ECO:0008006" key="3">
    <source>
        <dbReference type="Google" id="ProtNLM"/>
    </source>
</evidence>
<dbReference type="AlphaFoldDB" id="A0A5D2Q9D2"/>
<evidence type="ECO:0000313" key="1">
    <source>
        <dbReference type="EMBL" id="TYI23854.1"/>
    </source>
</evidence>
<dbReference type="EMBL" id="CM017615">
    <property type="protein sequence ID" value="TYI23854.1"/>
    <property type="molecule type" value="Genomic_DNA"/>
</dbReference>
<dbReference type="Proteomes" id="UP000322667">
    <property type="component" value="Chromosome A06"/>
</dbReference>
<name>A0A5D2Q9D2_GOSTO</name>
<accession>A0A5D2Q9D2</accession>
<reference evidence="1 2" key="1">
    <citation type="submission" date="2019-07" db="EMBL/GenBank/DDBJ databases">
        <title>WGS assembly of Gossypium tomentosum.</title>
        <authorList>
            <person name="Chen Z.J."/>
            <person name="Sreedasyam A."/>
            <person name="Ando A."/>
            <person name="Song Q."/>
            <person name="De L."/>
            <person name="Hulse-Kemp A."/>
            <person name="Ding M."/>
            <person name="Ye W."/>
            <person name="Kirkbride R."/>
            <person name="Jenkins J."/>
            <person name="Plott C."/>
            <person name="Lovell J."/>
            <person name="Lin Y.-M."/>
            <person name="Vaughn R."/>
            <person name="Liu B."/>
            <person name="Li W."/>
            <person name="Simpson S."/>
            <person name="Scheffler B."/>
            <person name="Saski C."/>
            <person name="Grover C."/>
            <person name="Hu G."/>
            <person name="Conover J."/>
            <person name="Carlson J."/>
            <person name="Shu S."/>
            <person name="Boston L."/>
            <person name="Williams M."/>
            <person name="Peterson D."/>
            <person name="Mcgee K."/>
            <person name="Jones D."/>
            <person name="Wendel J."/>
            <person name="Stelly D."/>
            <person name="Grimwood J."/>
            <person name="Schmutz J."/>
        </authorList>
    </citation>
    <scope>NUCLEOTIDE SEQUENCE [LARGE SCALE GENOMIC DNA]</scope>
    <source>
        <strain evidence="1">7179.01</strain>
    </source>
</reference>
<protein>
    <recommendedName>
        <fullName evidence="3">HAT C-terminal dimerisation domain-containing protein</fullName>
    </recommendedName>
</protein>
<evidence type="ECO:0000313" key="2">
    <source>
        <dbReference type="Proteomes" id="UP000322667"/>
    </source>
</evidence>
<dbReference type="InterPro" id="IPR052035">
    <property type="entry name" value="ZnF_BED_domain_contain"/>
</dbReference>
<dbReference type="PANTHER" id="PTHR46481:SF6">
    <property type="entry name" value="ZINC FINGER BED DOMAIN-CONTAINING PROTEIN RICESLEEPER 2-LIKE"/>
    <property type="match status" value="1"/>
</dbReference>